<feature type="region of interest" description="Disordered" evidence="1">
    <location>
        <begin position="1"/>
        <end position="43"/>
    </location>
</feature>
<feature type="compositionally biased region" description="Polar residues" evidence="1">
    <location>
        <begin position="98"/>
        <end position="107"/>
    </location>
</feature>
<reference evidence="2 3" key="1">
    <citation type="submission" date="2024-04" db="EMBL/GenBank/DDBJ databases">
        <authorList>
            <person name="Waldvogel A.-M."/>
            <person name="Schoenle A."/>
        </authorList>
    </citation>
    <scope>NUCLEOTIDE SEQUENCE [LARGE SCALE GENOMIC DNA]</scope>
</reference>
<dbReference type="AlphaFoldDB" id="A0AAV2JM62"/>
<dbReference type="Proteomes" id="UP001497482">
    <property type="component" value="Chromosome 13"/>
</dbReference>
<evidence type="ECO:0000313" key="3">
    <source>
        <dbReference type="Proteomes" id="UP001497482"/>
    </source>
</evidence>
<protein>
    <submittedName>
        <fullName evidence="2">Uncharacterized protein</fullName>
    </submittedName>
</protein>
<gene>
    <name evidence="2" type="ORF">KC01_LOCUS8153</name>
</gene>
<dbReference type="EMBL" id="OZ035835">
    <property type="protein sequence ID" value="CAL1576747.1"/>
    <property type="molecule type" value="Genomic_DNA"/>
</dbReference>
<proteinExistence type="predicted"/>
<organism evidence="2 3">
    <name type="scientific">Knipowitschia caucasica</name>
    <name type="common">Caucasian dwarf goby</name>
    <name type="synonym">Pomatoschistus caucasicus</name>
    <dbReference type="NCBI Taxonomy" id="637954"/>
    <lineage>
        <taxon>Eukaryota</taxon>
        <taxon>Metazoa</taxon>
        <taxon>Chordata</taxon>
        <taxon>Craniata</taxon>
        <taxon>Vertebrata</taxon>
        <taxon>Euteleostomi</taxon>
        <taxon>Actinopterygii</taxon>
        <taxon>Neopterygii</taxon>
        <taxon>Teleostei</taxon>
        <taxon>Neoteleostei</taxon>
        <taxon>Acanthomorphata</taxon>
        <taxon>Gobiaria</taxon>
        <taxon>Gobiiformes</taxon>
        <taxon>Gobioidei</taxon>
        <taxon>Gobiidae</taxon>
        <taxon>Gobiinae</taxon>
        <taxon>Knipowitschia</taxon>
    </lineage>
</organism>
<accession>A0AAV2JM62</accession>
<name>A0AAV2JM62_KNICA</name>
<sequence>MTSAGANDSGANGEDSSEGPGPTRTAGSRYRTSPGLDPLIGVSRGQWAGSRDEALRWQLLGNVERVVYKGQKLLMSRPGDEGLRMMMFAPNTRPPRPSSQKKTLGRL</sequence>
<keyword evidence="3" id="KW-1185">Reference proteome</keyword>
<evidence type="ECO:0000313" key="2">
    <source>
        <dbReference type="EMBL" id="CAL1576747.1"/>
    </source>
</evidence>
<feature type="compositionally biased region" description="Polar residues" evidence="1">
    <location>
        <begin position="1"/>
        <end position="10"/>
    </location>
</feature>
<feature type="region of interest" description="Disordered" evidence="1">
    <location>
        <begin position="88"/>
        <end position="107"/>
    </location>
</feature>
<evidence type="ECO:0000256" key="1">
    <source>
        <dbReference type="SAM" id="MobiDB-lite"/>
    </source>
</evidence>